<sequence>MMREDALTHDPGSSRLCGRCGSDVGGLLQCPRCRARLCSPGTASPAAHRSGPSRPRRRAPLWRRMPLLTGLAAVLVIAVTWWAVAGRAPAPAESAGAGEAGASAPGGDAPPSASGETTPASSPGEPTPSPGATSPDASAEQQAEAVSDLLSSSSSARSSLSDAIERARRCERHGRDTIQDITDRRHEQLTDARALDVTALAGGTELKDALVDALRASYEADAAFLAWARRQSGGNCTGSTAGDRDFRRGIDRSGAAQAAKVRFSEMWRSIAKKYDLTPWKPDQI</sequence>
<organism evidence="3 4">
    <name type="scientific">Nonomuraea diastatica</name>
    <dbReference type="NCBI Taxonomy" id="1848329"/>
    <lineage>
        <taxon>Bacteria</taxon>
        <taxon>Bacillati</taxon>
        <taxon>Actinomycetota</taxon>
        <taxon>Actinomycetes</taxon>
        <taxon>Streptosporangiales</taxon>
        <taxon>Streptosporangiaceae</taxon>
        <taxon>Nonomuraea</taxon>
    </lineage>
</organism>
<dbReference type="OrthoDB" id="3542429at2"/>
<evidence type="ECO:0000313" key="4">
    <source>
        <dbReference type="Proteomes" id="UP000294543"/>
    </source>
</evidence>
<keyword evidence="2" id="KW-0812">Transmembrane</keyword>
<reference evidence="3 4" key="1">
    <citation type="submission" date="2019-03" db="EMBL/GenBank/DDBJ databases">
        <title>Draft genome sequences of novel Actinobacteria.</title>
        <authorList>
            <person name="Sahin N."/>
            <person name="Ay H."/>
            <person name="Saygin H."/>
        </authorList>
    </citation>
    <scope>NUCLEOTIDE SEQUENCE [LARGE SCALE GENOMIC DNA]</scope>
    <source>
        <strain evidence="3 4">KC712</strain>
    </source>
</reference>
<evidence type="ECO:0000256" key="2">
    <source>
        <dbReference type="SAM" id="Phobius"/>
    </source>
</evidence>
<name>A0A4R4W6Q0_9ACTN</name>
<feature type="compositionally biased region" description="Low complexity" evidence="1">
    <location>
        <begin position="91"/>
        <end position="116"/>
    </location>
</feature>
<accession>A0A4R4W6Q0</accession>
<proteinExistence type="predicted"/>
<feature type="region of interest" description="Disordered" evidence="1">
    <location>
        <begin position="91"/>
        <end position="168"/>
    </location>
</feature>
<feature type="compositionally biased region" description="Low complexity" evidence="1">
    <location>
        <begin position="43"/>
        <end position="53"/>
    </location>
</feature>
<feature type="compositionally biased region" description="Low complexity" evidence="1">
    <location>
        <begin position="147"/>
        <end position="162"/>
    </location>
</feature>
<evidence type="ECO:0000313" key="3">
    <source>
        <dbReference type="EMBL" id="TDD14339.1"/>
    </source>
</evidence>
<dbReference type="Proteomes" id="UP000294543">
    <property type="component" value="Unassembled WGS sequence"/>
</dbReference>
<comment type="caution">
    <text evidence="3">The sequence shown here is derived from an EMBL/GenBank/DDBJ whole genome shotgun (WGS) entry which is preliminary data.</text>
</comment>
<evidence type="ECO:0000256" key="1">
    <source>
        <dbReference type="SAM" id="MobiDB-lite"/>
    </source>
</evidence>
<protein>
    <submittedName>
        <fullName evidence="3">Uncharacterized protein</fullName>
    </submittedName>
</protein>
<keyword evidence="4" id="KW-1185">Reference proteome</keyword>
<feature type="region of interest" description="Disordered" evidence="1">
    <location>
        <begin position="39"/>
        <end position="58"/>
    </location>
</feature>
<dbReference type="RefSeq" id="WP_132515811.1">
    <property type="nucleotide sequence ID" value="NZ_SMKP01000150.1"/>
</dbReference>
<dbReference type="AlphaFoldDB" id="A0A4R4W6Q0"/>
<dbReference type="EMBL" id="SMKP01000150">
    <property type="protein sequence ID" value="TDD14339.1"/>
    <property type="molecule type" value="Genomic_DNA"/>
</dbReference>
<gene>
    <name evidence="3" type="ORF">E1294_37965</name>
</gene>
<feature type="transmembrane region" description="Helical" evidence="2">
    <location>
        <begin position="65"/>
        <end position="84"/>
    </location>
</feature>
<keyword evidence="2" id="KW-1133">Transmembrane helix</keyword>
<keyword evidence="2" id="KW-0472">Membrane</keyword>
<feature type="compositionally biased region" description="Polar residues" evidence="1">
    <location>
        <begin position="130"/>
        <end position="141"/>
    </location>
</feature>